<evidence type="ECO:0000259" key="5">
    <source>
        <dbReference type="Pfam" id="PF15612"/>
    </source>
</evidence>
<feature type="compositionally biased region" description="Basic and acidic residues" evidence="4">
    <location>
        <begin position="823"/>
        <end position="832"/>
    </location>
</feature>
<keyword evidence="2" id="KW-0539">Nucleus</keyword>
<feature type="region of interest" description="Disordered" evidence="4">
    <location>
        <begin position="70"/>
        <end position="89"/>
    </location>
</feature>
<keyword evidence="3" id="KW-0175">Coiled coil</keyword>
<evidence type="ECO:0000256" key="2">
    <source>
        <dbReference type="ARBA" id="ARBA00023242"/>
    </source>
</evidence>
<dbReference type="Pfam" id="PF15612">
    <property type="entry name" value="WHIM1"/>
    <property type="match status" value="1"/>
</dbReference>
<feature type="region of interest" description="Disordered" evidence="4">
    <location>
        <begin position="379"/>
        <end position="428"/>
    </location>
</feature>
<evidence type="ECO:0000256" key="3">
    <source>
        <dbReference type="SAM" id="Coils"/>
    </source>
</evidence>
<feature type="compositionally biased region" description="Polar residues" evidence="4">
    <location>
        <begin position="537"/>
        <end position="548"/>
    </location>
</feature>
<feature type="coiled-coil region" evidence="3">
    <location>
        <begin position="328"/>
        <end position="369"/>
    </location>
</feature>
<dbReference type="AlphaFoldDB" id="A0A1Y1YI51"/>
<dbReference type="InterPro" id="IPR028941">
    <property type="entry name" value="WHIM2_dom"/>
</dbReference>
<dbReference type="InParanoid" id="A0A1Y1YI51"/>
<feature type="compositionally biased region" description="Acidic residues" evidence="4">
    <location>
        <begin position="381"/>
        <end position="393"/>
    </location>
</feature>
<feature type="domain" description="WHIM2" evidence="6">
    <location>
        <begin position="504"/>
        <end position="601"/>
    </location>
</feature>
<dbReference type="Proteomes" id="UP000193498">
    <property type="component" value="Unassembled WGS sequence"/>
</dbReference>
<dbReference type="InterPro" id="IPR028942">
    <property type="entry name" value="WHIM1_dom"/>
</dbReference>
<evidence type="ECO:0000256" key="4">
    <source>
        <dbReference type="SAM" id="MobiDB-lite"/>
    </source>
</evidence>
<evidence type="ECO:0000259" key="6">
    <source>
        <dbReference type="Pfam" id="PF15613"/>
    </source>
</evidence>
<feature type="compositionally biased region" description="Basic and acidic residues" evidence="4">
    <location>
        <begin position="549"/>
        <end position="562"/>
    </location>
</feature>
<keyword evidence="8" id="KW-1185">Reference proteome</keyword>
<evidence type="ECO:0000313" key="8">
    <source>
        <dbReference type="Proteomes" id="UP000193498"/>
    </source>
</evidence>
<gene>
    <name evidence="7" type="ORF">K493DRAFT_336430</name>
</gene>
<sequence>MNTSSSTSRSVTVIDLEDDDYPEKAVCIPAVESTSRNAPLKDKIKSTRVSGADGQSVTPQRNSLHNYFQTQHSSKKNVDDTKSQMSTPHTSQLIQIIDSSEDEVISFPSAISLHSSPAPERHATSIPSTRSSPVPMGKNTFGKKTDLRDYLQPGVPKLPPISDDLDPILLPYSAPLPTFKELNIPNDDLHLTMDEWAQLMVIHDFFHKFSTDILHMEPDVYSYEILEDLICNTCTVNENGIRFICNLIEFIESEEHYQDSPQLPPVSPVNFQWYIGEILPDKSNVFATTEFPEIPPRERLKALNYLVDLALDTDQFSQYLHAGVDERIAQLKKEKRERTETRRQLETQISDLTRNIQAAEKGVVEIQEELMRLAKCHLNDETGDDTNEEDSEGGSEAQPMSHDEGNAEAQEKQRPRDERTSRQKVLAEEKSKKKLVATLKGKCTKLTRDIEKMIRQREGKRKSILELNSKDVLHQSQVEAVSSKYRGGIIPSRGTMATSQEMLLIGYDRYARAYWHWKPLGGIIIEEHKYPQKRVNLGSSVPDGSQDLSAKESDGKVNTDHREPGSKWYYMDDSRQLLLLIRPLNNRGIREKSLRSMLTSIRPMFISSLEKFRSWLKKEIGHPYVQSQMYPESDAAGAIIEEHQLPVDKKPLEDEPAAEKIGEFLAEVSSDTKQEKMVDGAPNEIPKQPHGVVEPTVYIRHLKDSIHQQIDQLGTILFAMIKRAPLPKINPDSMVEEYLKHVKQLFSHIHNISDHNLSKLPVESKKRVRWLRTTNFHEDFDENIKTYSSLNVNLEMCIKDIENYGLTKEEPPEDEHQETSSTKQDRSVNLRDRKARNKPKENVNPSESEDDILIQRRSTRRTTRNVRDDRASNDEDGSRKNSNAVRSTSPERSRKLRTRRTAQQTSNLNRSLESVTRGESSIVTRRTRNSQLKRPRDNEADGMDASISRRKLRPRRDITYNATVDLHES</sequence>
<feature type="region of interest" description="Disordered" evidence="4">
    <location>
        <begin position="110"/>
        <end position="145"/>
    </location>
</feature>
<reference evidence="7 8" key="1">
    <citation type="submission" date="2016-07" db="EMBL/GenBank/DDBJ databases">
        <title>Pervasive Adenine N6-methylation of Active Genes in Fungi.</title>
        <authorList>
            <consortium name="DOE Joint Genome Institute"/>
            <person name="Mondo S.J."/>
            <person name="Dannebaum R.O."/>
            <person name="Kuo R.C."/>
            <person name="Labutti K."/>
            <person name="Haridas S."/>
            <person name="Kuo A."/>
            <person name="Salamov A."/>
            <person name="Ahrendt S.R."/>
            <person name="Lipzen A."/>
            <person name="Sullivan W."/>
            <person name="Andreopoulos W.B."/>
            <person name="Clum A."/>
            <person name="Lindquist E."/>
            <person name="Daum C."/>
            <person name="Ramamoorthy G.K."/>
            <person name="Gryganskyi A."/>
            <person name="Culley D."/>
            <person name="Magnuson J.K."/>
            <person name="James T.Y."/>
            <person name="O'Malley M.A."/>
            <person name="Stajich J.E."/>
            <person name="Spatafora J.W."/>
            <person name="Visel A."/>
            <person name="Grigoriev I.V."/>
        </authorList>
    </citation>
    <scope>NUCLEOTIDE SEQUENCE [LARGE SCALE GENOMIC DNA]</scope>
    <source>
        <strain evidence="7 8">CBS 931.73</strain>
    </source>
</reference>
<feature type="compositionally biased region" description="Polar residues" evidence="4">
    <location>
        <begin position="901"/>
        <end position="924"/>
    </location>
</feature>
<accession>A0A1Y1YI51</accession>
<dbReference type="PANTHER" id="PTHR15546">
    <property type="entry name" value="BROMODOMAIN ADJACENT TO ZINC FINGER DOMAIN, 2A"/>
    <property type="match status" value="1"/>
</dbReference>
<feature type="compositionally biased region" description="Basic and acidic residues" evidence="4">
    <location>
        <begin position="401"/>
        <end position="428"/>
    </location>
</feature>
<feature type="compositionally biased region" description="Basic and acidic residues" evidence="4">
    <location>
        <begin position="865"/>
        <end position="879"/>
    </location>
</feature>
<protein>
    <recommendedName>
        <fullName evidence="9">WHIM2 domain-containing protein</fullName>
    </recommendedName>
</protein>
<evidence type="ECO:0008006" key="9">
    <source>
        <dbReference type="Google" id="ProtNLM"/>
    </source>
</evidence>
<evidence type="ECO:0000313" key="7">
    <source>
        <dbReference type="EMBL" id="ORX97710.1"/>
    </source>
</evidence>
<dbReference type="PANTHER" id="PTHR15546:SF2">
    <property type="entry name" value="DDT DOMAIN-CONTAINING PROTEIN DDB_G0282237"/>
    <property type="match status" value="1"/>
</dbReference>
<dbReference type="STRING" id="1314790.A0A1Y1YI51"/>
<dbReference type="GO" id="GO:0005634">
    <property type="term" value="C:nucleus"/>
    <property type="evidence" value="ECO:0007669"/>
    <property type="project" value="UniProtKB-SubCell"/>
</dbReference>
<feature type="compositionally biased region" description="Polar residues" evidence="4">
    <location>
        <begin position="880"/>
        <end position="890"/>
    </location>
</feature>
<dbReference type="InterPro" id="IPR053271">
    <property type="entry name" value="DDT_domain"/>
</dbReference>
<organism evidence="7 8">
    <name type="scientific">Basidiobolus meristosporus CBS 931.73</name>
    <dbReference type="NCBI Taxonomy" id="1314790"/>
    <lineage>
        <taxon>Eukaryota</taxon>
        <taxon>Fungi</taxon>
        <taxon>Fungi incertae sedis</taxon>
        <taxon>Zoopagomycota</taxon>
        <taxon>Entomophthoromycotina</taxon>
        <taxon>Basidiobolomycetes</taxon>
        <taxon>Basidiobolales</taxon>
        <taxon>Basidiobolaceae</taxon>
        <taxon>Basidiobolus</taxon>
    </lineage>
</organism>
<dbReference type="Pfam" id="PF15613">
    <property type="entry name" value="WSD"/>
    <property type="match status" value="1"/>
</dbReference>
<comment type="caution">
    <text evidence="7">The sequence shown here is derived from an EMBL/GenBank/DDBJ whole genome shotgun (WGS) entry which is preliminary data.</text>
</comment>
<name>A0A1Y1YI51_9FUNG</name>
<feature type="domain" description="WHIM1" evidence="5">
    <location>
        <begin position="288"/>
        <end position="314"/>
    </location>
</feature>
<dbReference type="EMBL" id="MCFE01000127">
    <property type="protein sequence ID" value="ORX97710.1"/>
    <property type="molecule type" value="Genomic_DNA"/>
</dbReference>
<proteinExistence type="predicted"/>
<comment type="subcellular location">
    <subcellularLocation>
        <location evidence="1">Nucleus</location>
    </subcellularLocation>
</comment>
<evidence type="ECO:0000256" key="1">
    <source>
        <dbReference type="ARBA" id="ARBA00004123"/>
    </source>
</evidence>
<feature type="region of interest" description="Disordered" evidence="4">
    <location>
        <begin position="536"/>
        <end position="562"/>
    </location>
</feature>
<feature type="region of interest" description="Disordered" evidence="4">
    <location>
        <begin position="808"/>
        <end position="954"/>
    </location>
</feature>